<organism evidence="7 8">
    <name type="scientific">Podarcis lilfordi</name>
    <name type="common">Lilford's wall lizard</name>
    <dbReference type="NCBI Taxonomy" id="74358"/>
    <lineage>
        <taxon>Eukaryota</taxon>
        <taxon>Metazoa</taxon>
        <taxon>Chordata</taxon>
        <taxon>Craniata</taxon>
        <taxon>Vertebrata</taxon>
        <taxon>Euteleostomi</taxon>
        <taxon>Lepidosauria</taxon>
        <taxon>Squamata</taxon>
        <taxon>Bifurcata</taxon>
        <taxon>Unidentata</taxon>
        <taxon>Episquamata</taxon>
        <taxon>Laterata</taxon>
        <taxon>Lacertibaenia</taxon>
        <taxon>Lacertidae</taxon>
        <taxon>Podarcis</taxon>
    </lineage>
</organism>
<dbReference type="SUPFAM" id="SSF57256">
    <property type="entry name" value="Elafin-like"/>
    <property type="match status" value="2"/>
</dbReference>
<comment type="similarity">
    <text evidence="5">Belongs to the venom waprin family.</text>
</comment>
<reference evidence="7" key="1">
    <citation type="submission" date="2022-12" db="EMBL/GenBank/DDBJ databases">
        <authorList>
            <person name="Alioto T."/>
            <person name="Alioto T."/>
            <person name="Gomez Garrido J."/>
        </authorList>
    </citation>
    <scope>NUCLEOTIDE SEQUENCE</scope>
</reference>
<dbReference type="Proteomes" id="UP001178461">
    <property type="component" value="Chromosome 6"/>
</dbReference>
<dbReference type="InterPro" id="IPR008197">
    <property type="entry name" value="WAP_dom"/>
</dbReference>
<dbReference type="PANTHER" id="PTHR19441">
    <property type="entry name" value="WHEY ACDIC PROTEIN WAP"/>
    <property type="match status" value="1"/>
</dbReference>
<name>A0AA35KJR5_9SAUR</name>
<keyword evidence="2" id="KW-0732">Signal</keyword>
<keyword evidence="8" id="KW-1185">Reference proteome</keyword>
<evidence type="ECO:0000256" key="3">
    <source>
        <dbReference type="ARBA" id="ARBA00023022"/>
    </source>
</evidence>
<feature type="domain" description="WAP" evidence="6">
    <location>
        <begin position="20"/>
        <end position="65"/>
    </location>
</feature>
<dbReference type="AlphaFoldDB" id="A0AA35KJR5"/>
<dbReference type="Gene3D" id="4.10.75.10">
    <property type="entry name" value="Elafin-like"/>
    <property type="match status" value="2"/>
</dbReference>
<sequence length="123" mass="12933">MKRESLSGQRHLSTLEFCSVAGKPGQCPGGQPGMAGPCVVWCKNDWSCPGAQKCCGSCPRACANPVRGKPGRCPPNQGVGICIARCRDDWSCPGVQKCCGSCPRDCRNPVLSFSAAEDLGWTG</sequence>
<keyword evidence="1" id="KW-0929">Antimicrobial</keyword>
<evidence type="ECO:0000256" key="4">
    <source>
        <dbReference type="ARBA" id="ARBA00023157"/>
    </source>
</evidence>
<gene>
    <name evidence="7" type="ORF">PODLI_1B033120</name>
</gene>
<dbReference type="PROSITE" id="PS51390">
    <property type="entry name" value="WAP"/>
    <property type="match status" value="2"/>
</dbReference>
<dbReference type="GO" id="GO:0005615">
    <property type="term" value="C:extracellular space"/>
    <property type="evidence" value="ECO:0007669"/>
    <property type="project" value="TreeGrafter"/>
</dbReference>
<dbReference type="PANTHER" id="PTHR19441:SF30">
    <property type="entry name" value="ELAFIN"/>
    <property type="match status" value="1"/>
</dbReference>
<dbReference type="GO" id="GO:0019731">
    <property type="term" value="P:antibacterial humoral response"/>
    <property type="evidence" value="ECO:0007669"/>
    <property type="project" value="TreeGrafter"/>
</dbReference>
<evidence type="ECO:0000313" key="7">
    <source>
        <dbReference type="EMBL" id="CAI5778618.1"/>
    </source>
</evidence>
<proteinExistence type="inferred from homology"/>
<dbReference type="SMART" id="SM00217">
    <property type="entry name" value="WAP"/>
    <property type="match status" value="2"/>
</dbReference>
<dbReference type="Pfam" id="PF00095">
    <property type="entry name" value="WAP"/>
    <property type="match status" value="2"/>
</dbReference>
<evidence type="ECO:0000256" key="1">
    <source>
        <dbReference type="ARBA" id="ARBA00022529"/>
    </source>
</evidence>
<evidence type="ECO:0000313" key="8">
    <source>
        <dbReference type="Proteomes" id="UP001178461"/>
    </source>
</evidence>
<dbReference type="EMBL" id="OX395131">
    <property type="protein sequence ID" value="CAI5778618.1"/>
    <property type="molecule type" value="Genomic_DNA"/>
</dbReference>
<dbReference type="GO" id="GO:0004867">
    <property type="term" value="F:serine-type endopeptidase inhibitor activity"/>
    <property type="evidence" value="ECO:0007669"/>
    <property type="project" value="TreeGrafter"/>
</dbReference>
<keyword evidence="3" id="KW-0044">Antibiotic</keyword>
<feature type="domain" description="WAP" evidence="6">
    <location>
        <begin position="66"/>
        <end position="110"/>
    </location>
</feature>
<dbReference type="GO" id="GO:0045087">
    <property type="term" value="P:innate immune response"/>
    <property type="evidence" value="ECO:0007669"/>
    <property type="project" value="TreeGrafter"/>
</dbReference>
<dbReference type="PRINTS" id="PR00003">
    <property type="entry name" value="4DISULPHCORE"/>
</dbReference>
<keyword evidence="4" id="KW-1015">Disulfide bond</keyword>
<evidence type="ECO:0000256" key="2">
    <source>
        <dbReference type="ARBA" id="ARBA00022729"/>
    </source>
</evidence>
<evidence type="ECO:0000259" key="6">
    <source>
        <dbReference type="PROSITE" id="PS51390"/>
    </source>
</evidence>
<dbReference type="InterPro" id="IPR050514">
    <property type="entry name" value="WAP_four-disulfide_core"/>
</dbReference>
<evidence type="ECO:0000256" key="5">
    <source>
        <dbReference type="ARBA" id="ARBA00035122"/>
    </source>
</evidence>
<protein>
    <submittedName>
        <fullName evidence="7">Veswaprin-a</fullName>
    </submittedName>
</protein>
<accession>A0AA35KJR5</accession>
<dbReference type="InterPro" id="IPR036645">
    <property type="entry name" value="Elafin-like_sf"/>
</dbReference>